<name>A0A2T0SGC3_9PSEU</name>
<dbReference type="CDD" id="cd05227">
    <property type="entry name" value="AR_SDR_e"/>
    <property type="match status" value="1"/>
</dbReference>
<dbReference type="PANTHER" id="PTHR10366">
    <property type="entry name" value="NAD DEPENDENT EPIMERASE/DEHYDRATASE"/>
    <property type="match status" value="1"/>
</dbReference>
<dbReference type="InterPro" id="IPR036291">
    <property type="entry name" value="NAD(P)-bd_dom_sf"/>
</dbReference>
<organism evidence="4 5">
    <name type="scientific">Umezawaea tangerina</name>
    <dbReference type="NCBI Taxonomy" id="84725"/>
    <lineage>
        <taxon>Bacteria</taxon>
        <taxon>Bacillati</taxon>
        <taxon>Actinomycetota</taxon>
        <taxon>Actinomycetes</taxon>
        <taxon>Pseudonocardiales</taxon>
        <taxon>Pseudonocardiaceae</taxon>
        <taxon>Umezawaea</taxon>
    </lineage>
</organism>
<keyword evidence="1" id="KW-0560">Oxidoreductase</keyword>
<evidence type="ECO:0000313" key="5">
    <source>
        <dbReference type="Proteomes" id="UP000239494"/>
    </source>
</evidence>
<dbReference type="Gene3D" id="3.40.50.720">
    <property type="entry name" value="NAD(P)-binding Rossmann-like Domain"/>
    <property type="match status" value="1"/>
</dbReference>
<accession>A0A2T0SGC3</accession>
<dbReference type="SUPFAM" id="SSF51735">
    <property type="entry name" value="NAD(P)-binding Rossmann-fold domains"/>
    <property type="match status" value="1"/>
</dbReference>
<dbReference type="InterPro" id="IPR001509">
    <property type="entry name" value="Epimerase_deHydtase"/>
</dbReference>
<dbReference type="Proteomes" id="UP000239494">
    <property type="component" value="Unassembled WGS sequence"/>
</dbReference>
<proteinExistence type="inferred from homology"/>
<dbReference type="OrthoDB" id="9778052at2"/>
<dbReference type="FunFam" id="3.40.50.720:FF:000336">
    <property type="entry name" value="Aldehyde reductase"/>
    <property type="match status" value="1"/>
</dbReference>
<evidence type="ECO:0000256" key="1">
    <source>
        <dbReference type="ARBA" id="ARBA00023002"/>
    </source>
</evidence>
<dbReference type="EMBL" id="PVTF01000021">
    <property type="protein sequence ID" value="PRY32413.1"/>
    <property type="molecule type" value="Genomic_DNA"/>
</dbReference>
<dbReference type="InterPro" id="IPR050425">
    <property type="entry name" value="NAD(P)_dehydrat-like"/>
</dbReference>
<dbReference type="RefSeq" id="WP_106196295.1">
    <property type="nucleotide sequence ID" value="NZ_PVTF01000021.1"/>
</dbReference>
<evidence type="ECO:0000259" key="3">
    <source>
        <dbReference type="Pfam" id="PF01370"/>
    </source>
</evidence>
<reference evidence="4 5" key="1">
    <citation type="submission" date="2018-03" db="EMBL/GenBank/DDBJ databases">
        <title>Genomic Encyclopedia of Archaeal and Bacterial Type Strains, Phase II (KMG-II): from individual species to whole genera.</title>
        <authorList>
            <person name="Goeker M."/>
        </authorList>
    </citation>
    <scope>NUCLEOTIDE SEQUENCE [LARGE SCALE GENOMIC DNA]</scope>
    <source>
        <strain evidence="4 5">DSM 44720</strain>
    </source>
</reference>
<keyword evidence="5" id="KW-1185">Reference proteome</keyword>
<dbReference type="PANTHER" id="PTHR10366:SF564">
    <property type="entry name" value="STEROL-4-ALPHA-CARBOXYLATE 3-DEHYDROGENASE, DECARBOXYLATING"/>
    <property type="match status" value="1"/>
</dbReference>
<feature type="domain" description="NAD-dependent epimerase/dehydratase" evidence="3">
    <location>
        <begin position="8"/>
        <end position="250"/>
    </location>
</feature>
<evidence type="ECO:0000313" key="4">
    <source>
        <dbReference type="EMBL" id="PRY32413.1"/>
    </source>
</evidence>
<dbReference type="Pfam" id="PF01370">
    <property type="entry name" value="Epimerase"/>
    <property type="match status" value="1"/>
</dbReference>
<sequence>MTTTQQRVLVTGGSGFIAGHCVLQLLDQGYLVRTTVRSLTREDAVRAVLTDAGMVHGDALSFVAADLTSDDGWADAVSGCDFVLHVASPVHIGHVQDEDDVIVPARDGALRVLRAARDAGVKRVVLTSAFHAVGFGHPHTDHTFTEDDWSVLDGPGVDAYGRSKILAERAAWDFVAAEGGSLELVTMLPVAVMGPVMGKEISGANHLIQRSLDGAMPGYPNVWIPIVDVRDVASAHILAMTASGAAGQRFLVSSGPVVALKEIGAILKEHFGDAAKRVPSRSIPNVVVRLASLFGKEFRSIVPDLDHVKKVSNEKARRVLRWEPRESEDAIVASAESLIRKSLVKA</sequence>
<comment type="similarity">
    <text evidence="2">Belongs to the NAD(P)-dependent epimerase/dehydratase family. Dihydroflavonol-4-reductase subfamily.</text>
</comment>
<comment type="caution">
    <text evidence="4">The sequence shown here is derived from an EMBL/GenBank/DDBJ whole genome shotgun (WGS) entry which is preliminary data.</text>
</comment>
<dbReference type="AlphaFoldDB" id="A0A2T0SGC3"/>
<evidence type="ECO:0000256" key="2">
    <source>
        <dbReference type="ARBA" id="ARBA00023445"/>
    </source>
</evidence>
<protein>
    <submittedName>
        <fullName evidence="4">Nucleoside-diphosphate-sugar epimerase</fullName>
    </submittedName>
</protein>
<gene>
    <name evidence="4" type="ORF">CLV43_1217</name>
</gene>
<dbReference type="GO" id="GO:0016616">
    <property type="term" value="F:oxidoreductase activity, acting on the CH-OH group of donors, NAD or NADP as acceptor"/>
    <property type="evidence" value="ECO:0007669"/>
    <property type="project" value="TreeGrafter"/>
</dbReference>